<evidence type="ECO:0000256" key="4">
    <source>
        <dbReference type="ARBA" id="ARBA00022723"/>
    </source>
</evidence>
<evidence type="ECO:0000256" key="5">
    <source>
        <dbReference type="ARBA" id="ARBA00022801"/>
    </source>
</evidence>
<organism evidence="10 11">
    <name type="scientific">Georgfuchsia toluolica</name>
    <dbReference type="NCBI Taxonomy" id="424218"/>
    <lineage>
        <taxon>Bacteria</taxon>
        <taxon>Pseudomonadati</taxon>
        <taxon>Pseudomonadota</taxon>
        <taxon>Betaproteobacteria</taxon>
        <taxon>Nitrosomonadales</taxon>
        <taxon>Sterolibacteriaceae</taxon>
        <taxon>Georgfuchsia</taxon>
    </lineage>
</organism>
<dbReference type="PANTHER" id="PTHR42904">
    <property type="entry name" value="NUDIX HYDROLASE, NUDC SUBFAMILY"/>
    <property type="match status" value="1"/>
</dbReference>
<comment type="caution">
    <text evidence="10">The sequence shown here is derived from an EMBL/GenBank/DDBJ whole genome shotgun (WGS) entry which is preliminary data.</text>
</comment>
<dbReference type="PROSITE" id="PS00893">
    <property type="entry name" value="NUDIX_BOX"/>
    <property type="match status" value="1"/>
</dbReference>
<dbReference type="InterPro" id="IPR015797">
    <property type="entry name" value="NUDIX_hydrolase-like_dom_sf"/>
</dbReference>
<name>A0A916NAE0_9PROT</name>
<gene>
    <name evidence="10" type="ORF">GTOL_13165</name>
</gene>
<keyword evidence="5 8" id="KW-0378">Hydrolase</keyword>
<keyword evidence="4" id="KW-0479">Metal-binding</keyword>
<dbReference type="PANTHER" id="PTHR42904:SF6">
    <property type="entry name" value="NAD-CAPPED RNA HYDROLASE NUDT12"/>
    <property type="match status" value="1"/>
</dbReference>
<dbReference type="InterPro" id="IPR000086">
    <property type="entry name" value="NUDIX_hydrolase_dom"/>
</dbReference>
<evidence type="ECO:0000256" key="6">
    <source>
        <dbReference type="ARBA" id="ARBA00022842"/>
    </source>
</evidence>
<dbReference type="InterPro" id="IPR050241">
    <property type="entry name" value="NAD-cap_RNA_hydrolase_NudC"/>
</dbReference>
<evidence type="ECO:0000256" key="1">
    <source>
        <dbReference type="ARBA" id="ARBA00001946"/>
    </source>
</evidence>
<dbReference type="AlphaFoldDB" id="A0A916NAE0"/>
<dbReference type="EMBL" id="CAJQUM010000001">
    <property type="protein sequence ID" value="CAG4885282.1"/>
    <property type="molecule type" value="Genomic_DNA"/>
</dbReference>
<dbReference type="Proteomes" id="UP000742786">
    <property type="component" value="Unassembled WGS sequence"/>
</dbReference>
<proteinExistence type="inferred from homology"/>
<dbReference type="GO" id="GO:0019677">
    <property type="term" value="P:NAD+ catabolic process"/>
    <property type="evidence" value="ECO:0007669"/>
    <property type="project" value="TreeGrafter"/>
</dbReference>
<feature type="domain" description="Nudix hydrolase" evidence="9">
    <location>
        <begin position="36"/>
        <end position="159"/>
    </location>
</feature>
<evidence type="ECO:0000313" key="10">
    <source>
        <dbReference type="EMBL" id="CAG4885282.1"/>
    </source>
</evidence>
<dbReference type="InterPro" id="IPR020084">
    <property type="entry name" value="NUDIX_hydrolase_CS"/>
</dbReference>
<dbReference type="GO" id="GO:0006742">
    <property type="term" value="P:NADP+ catabolic process"/>
    <property type="evidence" value="ECO:0007669"/>
    <property type="project" value="TreeGrafter"/>
</dbReference>
<evidence type="ECO:0000256" key="7">
    <source>
        <dbReference type="ARBA" id="ARBA00023679"/>
    </source>
</evidence>
<evidence type="ECO:0000313" key="11">
    <source>
        <dbReference type="Proteomes" id="UP000742786"/>
    </source>
</evidence>
<evidence type="ECO:0000259" key="9">
    <source>
        <dbReference type="PROSITE" id="PS51462"/>
    </source>
</evidence>
<dbReference type="Gene3D" id="3.90.79.10">
    <property type="entry name" value="Nucleoside Triphosphate Pyrophosphohydrolase"/>
    <property type="match status" value="1"/>
</dbReference>
<evidence type="ECO:0000256" key="2">
    <source>
        <dbReference type="ARBA" id="ARBA00001947"/>
    </source>
</evidence>
<dbReference type="PROSITE" id="PS51462">
    <property type="entry name" value="NUDIX"/>
    <property type="match status" value="1"/>
</dbReference>
<dbReference type="GO" id="GO:0035529">
    <property type="term" value="F:NADH pyrophosphatase activity"/>
    <property type="evidence" value="ECO:0007669"/>
    <property type="project" value="TreeGrafter"/>
</dbReference>
<comment type="catalytic activity">
    <reaction evidence="7">
        <text>a 5'-end NAD(+)-phospho-ribonucleoside in mRNA + H2O = a 5'-end phospho-adenosine-phospho-ribonucleoside in mRNA + beta-nicotinamide D-ribonucleotide + 2 H(+)</text>
        <dbReference type="Rhea" id="RHEA:60876"/>
        <dbReference type="Rhea" id="RHEA-COMP:15698"/>
        <dbReference type="Rhea" id="RHEA-COMP:15719"/>
        <dbReference type="ChEBI" id="CHEBI:14649"/>
        <dbReference type="ChEBI" id="CHEBI:15377"/>
        <dbReference type="ChEBI" id="CHEBI:15378"/>
        <dbReference type="ChEBI" id="CHEBI:144029"/>
        <dbReference type="ChEBI" id="CHEBI:144051"/>
    </reaction>
    <physiologicalReaction direction="left-to-right" evidence="7">
        <dbReference type="Rhea" id="RHEA:60877"/>
    </physiologicalReaction>
</comment>
<reference evidence="10" key="1">
    <citation type="submission" date="2021-04" db="EMBL/GenBank/DDBJ databases">
        <authorList>
            <person name="Hornung B."/>
        </authorList>
    </citation>
    <scope>NUCLEOTIDE SEQUENCE</scope>
    <source>
        <strain evidence="10">G5G6</strain>
    </source>
</reference>
<keyword evidence="6" id="KW-0460">Magnesium</keyword>
<comment type="cofactor">
    <cofactor evidence="1">
        <name>Mg(2+)</name>
        <dbReference type="ChEBI" id="CHEBI:18420"/>
    </cofactor>
</comment>
<comment type="cofactor">
    <cofactor evidence="2">
        <name>Zn(2+)</name>
        <dbReference type="ChEBI" id="CHEBI:29105"/>
    </cofactor>
</comment>
<protein>
    <submittedName>
        <fullName evidence="10">ADP-ribose pyrophosphatase</fullName>
    </submittedName>
</protein>
<dbReference type="Pfam" id="PF00293">
    <property type="entry name" value="NUDIX"/>
    <property type="match status" value="1"/>
</dbReference>
<evidence type="ECO:0000256" key="3">
    <source>
        <dbReference type="ARBA" id="ARBA00009595"/>
    </source>
</evidence>
<dbReference type="GO" id="GO:0005829">
    <property type="term" value="C:cytosol"/>
    <property type="evidence" value="ECO:0007669"/>
    <property type="project" value="TreeGrafter"/>
</dbReference>
<evidence type="ECO:0000256" key="8">
    <source>
        <dbReference type="RuleBase" id="RU003476"/>
    </source>
</evidence>
<sequence length="161" mass="18114">MRFCPFCAEPLVDLPLAGRQRRVCADPQCGWVHWDNPLPVVAAIVEHTDSEGKILLARNRAWEAVFFGLITGFIERGESPEEAAAREVKEEVGLDVTATSLVGVYDFQRKNELIIAYHVRAQGEIVLNEELCDYRLIAPEKLRPWDAGTGLAVRDWLARRG</sequence>
<dbReference type="InterPro" id="IPR020476">
    <property type="entry name" value="Nudix_hydrolase"/>
</dbReference>
<accession>A0A916NAE0</accession>
<comment type="similarity">
    <text evidence="3">Belongs to the Nudix hydrolase family. NudC subfamily.</text>
</comment>
<dbReference type="SUPFAM" id="SSF55811">
    <property type="entry name" value="Nudix"/>
    <property type="match status" value="1"/>
</dbReference>
<dbReference type="PRINTS" id="PR00502">
    <property type="entry name" value="NUDIXFAMILY"/>
</dbReference>
<keyword evidence="11" id="KW-1185">Reference proteome</keyword>
<dbReference type="GO" id="GO:0046872">
    <property type="term" value="F:metal ion binding"/>
    <property type="evidence" value="ECO:0007669"/>
    <property type="project" value="UniProtKB-KW"/>
</dbReference>